<evidence type="ECO:0008006" key="3">
    <source>
        <dbReference type="Google" id="ProtNLM"/>
    </source>
</evidence>
<comment type="caution">
    <text evidence="1">The sequence shown here is derived from an EMBL/GenBank/DDBJ whole genome shotgun (WGS) entry which is preliminary data.</text>
</comment>
<proteinExistence type="predicted"/>
<gene>
    <name evidence="1" type="ORF">HMPREF0293_0176</name>
</gene>
<dbReference type="Proteomes" id="UP000006237">
    <property type="component" value="Unassembled WGS sequence"/>
</dbReference>
<dbReference type="EMBL" id="ACHF01000009">
    <property type="protein sequence ID" value="EEI64361.1"/>
    <property type="molecule type" value="Genomic_DNA"/>
</dbReference>
<evidence type="ECO:0000313" key="1">
    <source>
        <dbReference type="EMBL" id="EEI64361.1"/>
    </source>
</evidence>
<sequence length="53" mass="5878">MLVEKLRADRAVMDADTLMLTVPNTMRVDLNVKILQAFAEHVAPALGWEPANT</sequence>
<evidence type="ECO:0000313" key="2">
    <source>
        <dbReference type="Proteomes" id="UP000006237"/>
    </source>
</evidence>
<name>A0ABP2DWI1_9CORY</name>
<dbReference type="SUPFAM" id="SSF51679">
    <property type="entry name" value="Bacterial luciferase-like"/>
    <property type="match status" value="1"/>
</dbReference>
<keyword evidence="2" id="KW-1185">Reference proteome</keyword>
<organism evidence="1 2">
    <name type="scientific">Corynebacterium glucuronolyticum ATCC 51866</name>
    <dbReference type="NCBI Taxonomy" id="548478"/>
    <lineage>
        <taxon>Bacteria</taxon>
        <taxon>Bacillati</taxon>
        <taxon>Actinomycetota</taxon>
        <taxon>Actinomycetes</taxon>
        <taxon>Mycobacteriales</taxon>
        <taxon>Corynebacteriaceae</taxon>
        <taxon>Corynebacterium</taxon>
    </lineage>
</organism>
<protein>
    <recommendedName>
        <fullName evidence="3">Luciferase-like domain-containing protein</fullName>
    </recommendedName>
</protein>
<reference evidence="1 2" key="1">
    <citation type="submission" date="2009-01" db="EMBL/GenBank/DDBJ databases">
        <authorList>
            <person name="Qin X."/>
            <person name="Bachman B."/>
            <person name="Battles P."/>
            <person name="Bell A."/>
            <person name="Bess C."/>
            <person name="Bickham C."/>
            <person name="Chaboub L."/>
            <person name="Chen D."/>
            <person name="Coyle M."/>
            <person name="Deiros D.R."/>
            <person name="Dinh H."/>
            <person name="Forbes L."/>
            <person name="Fowler G."/>
            <person name="Francisco L."/>
            <person name="Fu Q."/>
            <person name="Gubbala S."/>
            <person name="Hale W."/>
            <person name="Han Y."/>
            <person name="Hemphill L."/>
            <person name="Highlander S.K."/>
            <person name="Hirani K."/>
            <person name="Hogues M."/>
            <person name="Jackson L."/>
            <person name="Jakkamsetti A."/>
            <person name="Javaid M."/>
            <person name="Jiang H."/>
            <person name="Korchina V."/>
            <person name="Kovar C."/>
            <person name="Lara F."/>
            <person name="Lee S."/>
            <person name="Mata R."/>
            <person name="Mathew T."/>
            <person name="Moen C."/>
            <person name="Morales K."/>
            <person name="Munidasa M."/>
            <person name="Nazareth L."/>
            <person name="Ngo R."/>
            <person name="Nguyen L."/>
            <person name="Okwuonu G."/>
            <person name="Ongeri F."/>
            <person name="Patil S."/>
            <person name="Petrosino J."/>
            <person name="Pham C."/>
            <person name="Pham P."/>
            <person name="Pu L.-L."/>
            <person name="Puazo M."/>
            <person name="Raj R."/>
            <person name="Reid J."/>
            <person name="Rouhana J."/>
            <person name="Saada N."/>
            <person name="Shang Y."/>
            <person name="Simmons D."/>
            <person name="Thornton R."/>
            <person name="Warren J."/>
            <person name="Weissenberger G."/>
            <person name="Zhang J."/>
            <person name="Zhang L."/>
            <person name="Zhou C."/>
            <person name="Zhu D."/>
            <person name="Muzny D."/>
            <person name="Worley K."/>
            <person name="Gibbs R."/>
        </authorList>
    </citation>
    <scope>NUCLEOTIDE SEQUENCE [LARGE SCALE GENOMIC DNA]</scope>
    <source>
        <strain evidence="1 2">ATCC 51866</strain>
    </source>
</reference>
<accession>A0ABP2DWI1</accession>
<dbReference type="InterPro" id="IPR036661">
    <property type="entry name" value="Luciferase-like_sf"/>
</dbReference>